<comment type="caution">
    <text evidence="3">The sequence shown here is derived from an EMBL/GenBank/DDBJ whole genome shotgun (WGS) entry which is preliminary data.</text>
</comment>
<feature type="transmembrane region" description="Helical" evidence="1">
    <location>
        <begin position="731"/>
        <end position="752"/>
    </location>
</feature>
<dbReference type="OrthoDB" id="177147at2"/>
<feature type="transmembrane region" description="Helical" evidence="1">
    <location>
        <begin position="399"/>
        <end position="418"/>
    </location>
</feature>
<protein>
    <submittedName>
        <fullName evidence="3">Phage tail tape measure protein</fullName>
    </submittedName>
</protein>
<dbReference type="InterPro" id="IPR010090">
    <property type="entry name" value="Phage_tape_meas"/>
</dbReference>
<dbReference type="AlphaFoldDB" id="A0A2S3ZCJ8"/>
<accession>A0A2S3ZCJ8</accession>
<name>A0A2S3ZCJ8_9MICO</name>
<keyword evidence="1" id="KW-0812">Transmembrane</keyword>
<feature type="transmembrane region" description="Helical" evidence="1">
    <location>
        <begin position="579"/>
        <end position="598"/>
    </location>
</feature>
<feature type="transmembrane region" description="Helical" evidence="1">
    <location>
        <begin position="357"/>
        <end position="379"/>
    </location>
</feature>
<evidence type="ECO:0000313" key="3">
    <source>
        <dbReference type="EMBL" id="POH63960.1"/>
    </source>
</evidence>
<keyword evidence="1" id="KW-1133">Transmembrane helix</keyword>
<evidence type="ECO:0000313" key="4">
    <source>
        <dbReference type="Proteomes" id="UP000237104"/>
    </source>
</evidence>
<feature type="transmembrane region" description="Helical" evidence="1">
    <location>
        <begin position="607"/>
        <end position="627"/>
    </location>
</feature>
<proteinExistence type="predicted"/>
<dbReference type="NCBIfam" id="TIGR01760">
    <property type="entry name" value="tape_meas_TP901"/>
    <property type="match status" value="1"/>
</dbReference>
<dbReference type="RefSeq" id="WP_103431302.1">
    <property type="nucleotide sequence ID" value="NZ_PPXF01000048.1"/>
</dbReference>
<feature type="transmembrane region" description="Helical" evidence="1">
    <location>
        <begin position="703"/>
        <end position="724"/>
    </location>
</feature>
<keyword evidence="1" id="KW-0472">Membrane</keyword>
<evidence type="ECO:0000256" key="1">
    <source>
        <dbReference type="SAM" id="Phobius"/>
    </source>
</evidence>
<evidence type="ECO:0000259" key="2">
    <source>
        <dbReference type="Pfam" id="PF10145"/>
    </source>
</evidence>
<feature type="transmembrane region" description="Helical" evidence="1">
    <location>
        <begin position="453"/>
        <end position="475"/>
    </location>
</feature>
<feature type="transmembrane region" description="Helical" evidence="1">
    <location>
        <begin position="663"/>
        <end position="683"/>
    </location>
</feature>
<dbReference type="Pfam" id="PF10145">
    <property type="entry name" value="PhageMin_Tail"/>
    <property type="match status" value="1"/>
</dbReference>
<feature type="transmembrane region" description="Helical" evidence="1">
    <location>
        <begin position="633"/>
        <end position="651"/>
    </location>
</feature>
<feature type="transmembrane region" description="Helical" evidence="1">
    <location>
        <begin position="482"/>
        <end position="503"/>
    </location>
</feature>
<sequence>MAGEGAKLATGWLELTVSTDGAQKSITDGVLPGATAAGNQAGGLFGASFGKVLAAGAIAGAVVVGFKKLYEIGSIFDDVTDTIRVGTGATGEALESLSDSARKVGTIVPTSFEAAGSVVADLNTRLGLTGGTLETVASQYLEAGRILEQDVDIQGTTAAFSAFGIEGDAVSGAMDNLFRVSQATGVGMNELSAAAQAQAPALQILGFSFEDTISLVGSLDKAGLNSTAVMSSMSKGLVKLAKDGEEPQAAFQRVTGEIDTLLKSGDKAAAIDLAAGIFGTKGAVQFIGAVESGTVAFGDLMAATGATGDTILGVATETRDFAESWVLVKNRGLDIVAPAADALFTLLSTGMSKLADFMLVVPGLAAGFGPVAATIGGVFGQVFSGLGAIFGPLVPQLMALWQAFSPLSIIFAAIGPQLPALVASFVALGSALAVTVASALSVALPIVTQLSGALVSVLGGVLTSILPLLTSLATVIADNSKFLGAMAVIVGGLFLAFQAYSIITGVVTALSYGMAGATYAVGTAGTIVSGITKLWAAGQWLLNAALSANPIGLVVIAIAALVAGIIWVATQTTFFQDAWAVMVAIFVSSVGMFADFFTNTIGMFSDFFSNTVGMFVDFGAGVVAFIAGFWQGMQATFAAALDFLLGLFFTWHPLGILISHFDLIVAFFSGFVSNTIGMFADFFSNTVGMFVDFGRNVGSTVSAMWLAVTGYFSGFFSNAAGLVVDFVSRIVGFYFGLAVSIGSTVSGMWAAVTGYFSGFASNALGIVSGLASGVVSFFSSMWSGATSAVSSGVGRVVSFVAELPGKALAALGNLGSLLASSGRDLIQGFIDGIKGMLGKVGDAVGGVMDFVGGFFPHSPAERGEFSGSGWRAVRSAGLAIGEEFGAGLTESEQALNAQFDSMMTVPASAAARLSSRTYGAGTIPDAQERSLTLAYTAMGDPGLSSEEQLFKAGRRLAARVR</sequence>
<feature type="transmembrane region" description="Helical" evidence="1">
    <location>
        <begin position="758"/>
        <end position="778"/>
    </location>
</feature>
<gene>
    <name evidence="3" type="ORF">C3B59_10475</name>
</gene>
<feature type="transmembrane region" description="Helical" evidence="1">
    <location>
        <begin position="509"/>
        <end position="528"/>
    </location>
</feature>
<dbReference type="Proteomes" id="UP000237104">
    <property type="component" value="Unassembled WGS sequence"/>
</dbReference>
<organism evidence="3 4">
    <name type="scientific">Cryobacterium zongtaii</name>
    <dbReference type="NCBI Taxonomy" id="1259217"/>
    <lineage>
        <taxon>Bacteria</taxon>
        <taxon>Bacillati</taxon>
        <taxon>Actinomycetota</taxon>
        <taxon>Actinomycetes</taxon>
        <taxon>Micrococcales</taxon>
        <taxon>Microbacteriaceae</taxon>
        <taxon>Cryobacterium</taxon>
    </lineage>
</organism>
<feature type="transmembrane region" description="Helical" evidence="1">
    <location>
        <begin position="425"/>
        <end position="447"/>
    </location>
</feature>
<reference evidence="3 4" key="1">
    <citation type="submission" date="2018-01" db="EMBL/GenBank/DDBJ databases">
        <title>Cryobacterium sp. nov., from glaciers in China.</title>
        <authorList>
            <person name="Liu Q."/>
            <person name="Xin Y.-H."/>
        </authorList>
    </citation>
    <scope>NUCLEOTIDE SEQUENCE [LARGE SCALE GENOMIC DNA]</scope>
    <source>
        <strain evidence="3 4">TMB1-8</strain>
    </source>
</reference>
<dbReference type="EMBL" id="PPXF01000048">
    <property type="protein sequence ID" value="POH63960.1"/>
    <property type="molecule type" value="Genomic_DNA"/>
</dbReference>
<feature type="domain" description="Phage tail tape measure protein" evidence="2">
    <location>
        <begin position="99"/>
        <end position="292"/>
    </location>
</feature>
<feature type="transmembrane region" description="Helical" evidence="1">
    <location>
        <begin position="540"/>
        <end position="567"/>
    </location>
</feature>